<sequence length="112" mass="12970">MKPLALAHLHSPLPFVGVSFVFLQINILFLHVSLVYNPLSLSLSKQLFSFLSRQSNRPWPMDTPDQGFKMRPFRPGAPFPARISTSPNRKNPKFRCEVRFTRVRPRRPLRNG</sequence>
<organism evidence="2">
    <name type="scientific">Opuntia streptacantha</name>
    <name type="common">Prickly pear cactus</name>
    <name type="synonym">Opuntia cardona</name>
    <dbReference type="NCBI Taxonomy" id="393608"/>
    <lineage>
        <taxon>Eukaryota</taxon>
        <taxon>Viridiplantae</taxon>
        <taxon>Streptophyta</taxon>
        <taxon>Embryophyta</taxon>
        <taxon>Tracheophyta</taxon>
        <taxon>Spermatophyta</taxon>
        <taxon>Magnoliopsida</taxon>
        <taxon>eudicotyledons</taxon>
        <taxon>Gunneridae</taxon>
        <taxon>Pentapetalae</taxon>
        <taxon>Caryophyllales</taxon>
        <taxon>Cactineae</taxon>
        <taxon>Cactaceae</taxon>
        <taxon>Opuntioideae</taxon>
        <taxon>Opuntia</taxon>
    </lineage>
</organism>
<keyword evidence="1" id="KW-0472">Membrane</keyword>
<keyword evidence="1" id="KW-1133">Transmembrane helix</keyword>
<dbReference type="EMBL" id="GISG01174631">
    <property type="protein sequence ID" value="MBA4652455.1"/>
    <property type="molecule type" value="Transcribed_RNA"/>
</dbReference>
<reference evidence="2" key="1">
    <citation type="journal article" date="2013" name="J. Plant Res.">
        <title>Effect of fungi and light on seed germination of three Opuntia species from semiarid lands of central Mexico.</title>
        <authorList>
            <person name="Delgado-Sanchez P."/>
            <person name="Jimenez-Bremont J.F."/>
            <person name="Guerrero-Gonzalez Mde L."/>
            <person name="Flores J."/>
        </authorList>
    </citation>
    <scope>NUCLEOTIDE SEQUENCE</scope>
    <source>
        <tissue evidence="2">Cladode</tissue>
    </source>
</reference>
<feature type="transmembrane region" description="Helical" evidence="1">
    <location>
        <begin position="12"/>
        <end position="36"/>
    </location>
</feature>
<proteinExistence type="predicted"/>
<protein>
    <submittedName>
        <fullName evidence="2">Uncharacterized protein</fullName>
    </submittedName>
</protein>
<keyword evidence="1" id="KW-0812">Transmembrane</keyword>
<reference evidence="2" key="2">
    <citation type="submission" date="2020-07" db="EMBL/GenBank/DDBJ databases">
        <authorList>
            <person name="Vera ALvarez R."/>
            <person name="Arias-Moreno D.M."/>
            <person name="Jimenez-Jacinto V."/>
            <person name="Jimenez-Bremont J.F."/>
            <person name="Swaminathan K."/>
            <person name="Moose S.P."/>
            <person name="Guerrero-Gonzalez M.L."/>
            <person name="Marino-Ramirez L."/>
            <person name="Landsman D."/>
            <person name="Rodriguez-Kessler M."/>
            <person name="Delgado-Sanchez P."/>
        </authorList>
    </citation>
    <scope>NUCLEOTIDE SEQUENCE</scope>
    <source>
        <tissue evidence="2">Cladode</tissue>
    </source>
</reference>
<accession>A0A7C8ZXW0</accession>
<name>A0A7C8ZXW0_OPUST</name>
<evidence type="ECO:0000256" key="1">
    <source>
        <dbReference type="SAM" id="Phobius"/>
    </source>
</evidence>
<evidence type="ECO:0000313" key="2">
    <source>
        <dbReference type="EMBL" id="MBA4652455.1"/>
    </source>
</evidence>
<dbReference type="AlphaFoldDB" id="A0A7C8ZXW0"/>